<reference evidence="2 3" key="1">
    <citation type="submission" date="2014-02" db="EMBL/GenBank/DDBJ databases">
        <title>Transposable element dynamics among asymbiotic and ectomycorrhizal Amanita fungi.</title>
        <authorList>
            <consortium name="DOE Joint Genome Institute"/>
            <person name="Hess J."/>
            <person name="Skrede I."/>
            <person name="Wolfe B."/>
            <person name="LaButti K."/>
            <person name="Ohm R.A."/>
            <person name="Grigoriev I.V."/>
            <person name="Pringle A."/>
        </authorList>
    </citation>
    <scope>NUCLEOTIDE SEQUENCE [LARGE SCALE GENOMIC DNA]</scope>
    <source>
        <strain evidence="2 3">SKay4041</strain>
    </source>
</reference>
<organism evidence="2 3">
    <name type="scientific">Amanita thiersii Skay4041</name>
    <dbReference type="NCBI Taxonomy" id="703135"/>
    <lineage>
        <taxon>Eukaryota</taxon>
        <taxon>Fungi</taxon>
        <taxon>Dikarya</taxon>
        <taxon>Basidiomycota</taxon>
        <taxon>Agaricomycotina</taxon>
        <taxon>Agaricomycetes</taxon>
        <taxon>Agaricomycetidae</taxon>
        <taxon>Agaricales</taxon>
        <taxon>Pluteineae</taxon>
        <taxon>Amanitaceae</taxon>
        <taxon>Amanita</taxon>
    </lineage>
</organism>
<proteinExistence type="predicted"/>
<dbReference type="Proteomes" id="UP000242287">
    <property type="component" value="Unassembled WGS sequence"/>
</dbReference>
<keyword evidence="3" id="KW-1185">Reference proteome</keyword>
<name>A0A2A9NZE9_9AGAR</name>
<evidence type="ECO:0000256" key="1">
    <source>
        <dbReference type="SAM" id="MobiDB-lite"/>
    </source>
</evidence>
<feature type="compositionally biased region" description="Polar residues" evidence="1">
    <location>
        <begin position="28"/>
        <end position="51"/>
    </location>
</feature>
<protein>
    <submittedName>
        <fullName evidence="2">Uncharacterized protein</fullName>
    </submittedName>
</protein>
<feature type="region of interest" description="Disordered" evidence="1">
    <location>
        <begin position="24"/>
        <end position="73"/>
    </location>
</feature>
<dbReference type="AlphaFoldDB" id="A0A2A9NZE9"/>
<feature type="compositionally biased region" description="Polar residues" evidence="1">
    <location>
        <begin position="58"/>
        <end position="73"/>
    </location>
</feature>
<evidence type="ECO:0000313" key="3">
    <source>
        <dbReference type="Proteomes" id="UP000242287"/>
    </source>
</evidence>
<sequence>MSNSGANRSTASLVSVASSVTIAASQAGNSNSPQNRKNNGAKNTSQNSWSDSEFAKLSAQNGWSSPTPTRPSF</sequence>
<gene>
    <name evidence="2" type="ORF">AMATHDRAFT_796</name>
</gene>
<evidence type="ECO:0000313" key="2">
    <source>
        <dbReference type="EMBL" id="PFH54011.1"/>
    </source>
</evidence>
<accession>A0A2A9NZE9</accession>
<dbReference type="EMBL" id="KZ301971">
    <property type="protein sequence ID" value="PFH54011.1"/>
    <property type="molecule type" value="Genomic_DNA"/>
</dbReference>